<evidence type="ECO:0000313" key="3">
    <source>
        <dbReference type="Proteomes" id="UP000254266"/>
    </source>
</evidence>
<keyword evidence="3" id="KW-1185">Reference proteome</keyword>
<dbReference type="PANTHER" id="PTHR22617">
    <property type="entry name" value="CHEMOTAXIS SENSOR HISTIDINE KINASE-RELATED"/>
    <property type="match status" value="1"/>
</dbReference>
<evidence type="ECO:0000313" key="2">
    <source>
        <dbReference type="EMBL" id="RDH81223.1"/>
    </source>
</evidence>
<protein>
    <recommendedName>
        <fullName evidence="1">CheW-like domain-containing protein</fullName>
    </recommendedName>
</protein>
<dbReference type="EMBL" id="QFXC01000013">
    <property type="protein sequence ID" value="RDH81223.1"/>
    <property type="molecule type" value="Genomic_DNA"/>
</dbReference>
<dbReference type="PANTHER" id="PTHR22617:SF43">
    <property type="entry name" value="PROTEIN PILI"/>
    <property type="match status" value="1"/>
</dbReference>
<gene>
    <name evidence="2" type="ORF">DIZ80_14045</name>
</gene>
<dbReference type="Pfam" id="PF01584">
    <property type="entry name" value="CheW"/>
    <property type="match status" value="1"/>
</dbReference>
<dbReference type="Gene3D" id="2.40.50.180">
    <property type="entry name" value="CheA-289, Domain 4"/>
    <property type="match status" value="1"/>
</dbReference>
<dbReference type="Proteomes" id="UP000254266">
    <property type="component" value="Unassembled WGS sequence"/>
</dbReference>
<comment type="caution">
    <text evidence="2">The sequence shown here is derived from an EMBL/GenBank/DDBJ whole genome shotgun (WGS) entry which is preliminary data.</text>
</comment>
<dbReference type="InterPro" id="IPR002545">
    <property type="entry name" value="CheW-lke_dom"/>
</dbReference>
<dbReference type="Gene3D" id="2.30.30.40">
    <property type="entry name" value="SH3 Domains"/>
    <property type="match status" value="1"/>
</dbReference>
<dbReference type="PROSITE" id="PS50851">
    <property type="entry name" value="CHEW"/>
    <property type="match status" value="1"/>
</dbReference>
<evidence type="ECO:0000259" key="1">
    <source>
        <dbReference type="PROSITE" id="PS50851"/>
    </source>
</evidence>
<dbReference type="SMART" id="SM00260">
    <property type="entry name" value="CheW"/>
    <property type="match status" value="1"/>
</dbReference>
<dbReference type="GO" id="GO:0005829">
    <property type="term" value="C:cytosol"/>
    <property type="evidence" value="ECO:0007669"/>
    <property type="project" value="TreeGrafter"/>
</dbReference>
<feature type="domain" description="CheW-like" evidence="1">
    <location>
        <begin position="1"/>
        <end position="143"/>
    </location>
</feature>
<reference evidence="2 3" key="1">
    <citation type="journal article" date="2018" name="ISME J.">
        <title>Endosymbiont genomes yield clues of tubeworm success.</title>
        <authorList>
            <person name="Li Y."/>
            <person name="Liles M.R."/>
            <person name="Halanych K.M."/>
        </authorList>
    </citation>
    <scope>NUCLEOTIDE SEQUENCE [LARGE SCALE GENOMIC DNA]</scope>
    <source>
        <strain evidence="2">A1464</strain>
    </source>
</reference>
<dbReference type="AlphaFoldDB" id="A0A370D8J5"/>
<dbReference type="InterPro" id="IPR039315">
    <property type="entry name" value="CheW"/>
</dbReference>
<dbReference type="SUPFAM" id="SSF50341">
    <property type="entry name" value="CheW-like"/>
    <property type="match status" value="1"/>
</dbReference>
<dbReference type="InterPro" id="IPR036061">
    <property type="entry name" value="CheW-like_dom_sf"/>
</dbReference>
<sequence>MLILGLNVGNERYGVEATRVIEIVPLIELKKVPLTDNAIKGLFNYRGTPTPVIDLCQLFESRNCSNNLSTRIVIIEYKALSGVSRPIGLVAEMVTDVMQCEIDEMSNTGIHSKQNDFLGLVYKYNNDMIQLIDTHNVLPESISNQLSSHFS</sequence>
<organism evidence="2 3">
    <name type="scientific">endosymbiont of Galathealinum brachiosum</name>
    <dbReference type="NCBI Taxonomy" id="2200906"/>
    <lineage>
        <taxon>Bacteria</taxon>
        <taxon>Pseudomonadati</taxon>
        <taxon>Pseudomonadota</taxon>
        <taxon>Gammaproteobacteria</taxon>
        <taxon>sulfur-oxidizing symbionts</taxon>
    </lineage>
</organism>
<proteinExistence type="predicted"/>
<dbReference type="GO" id="GO:0006935">
    <property type="term" value="P:chemotaxis"/>
    <property type="evidence" value="ECO:0007669"/>
    <property type="project" value="InterPro"/>
</dbReference>
<name>A0A370D8J5_9GAMM</name>
<dbReference type="GO" id="GO:0007165">
    <property type="term" value="P:signal transduction"/>
    <property type="evidence" value="ECO:0007669"/>
    <property type="project" value="InterPro"/>
</dbReference>
<accession>A0A370D8J5</accession>